<dbReference type="InterPro" id="IPR027417">
    <property type="entry name" value="P-loop_NTPase"/>
</dbReference>
<dbReference type="EMBL" id="JBHTJG010000012">
    <property type="protein sequence ID" value="MFD0948328.1"/>
    <property type="molecule type" value="Genomic_DNA"/>
</dbReference>
<evidence type="ECO:0000313" key="2">
    <source>
        <dbReference type="Proteomes" id="UP001596977"/>
    </source>
</evidence>
<keyword evidence="2" id="KW-1185">Reference proteome</keyword>
<comment type="caution">
    <text evidence="1">The sequence shown here is derived from an EMBL/GenBank/DDBJ whole genome shotgun (WGS) entry which is preliminary data.</text>
</comment>
<gene>
    <name evidence="1" type="ORF">ACFQ1E_18465</name>
</gene>
<organism evidence="1 2">
    <name type="scientific">Sphingomonas canadensis</name>
    <dbReference type="NCBI Taxonomy" id="1219257"/>
    <lineage>
        <taxon>Bacteria</taxon>
        <taxon>Pseudomonadati</taxon>
        <taxon>Pseudomonadota</taxon>
        <taxon>Alphaproteobacteria</taxon>
        <taxon>Sphingomonadales</taxon>
        <taxon>Sphingomonadaceae</taxon>
        <taxon>Sphingomonas</taxon>
    </lineage>
</organism>
<sequence length="308" mass="33337">MRWYRVSGLTVTSDIALPSFTEIECADPADIVVRAGEVPAQIANARLIGPNWYLAHDSIVLGIPGVVRMMMRGGDTLIYAVEPGAAPEEVAIFLTGTGIGILLHQRRAIVLHASAVRVGDHAVLFCGPSGEGKSTLAAVLCEAGHDLVADDFCRIELREGAAPLVHPDGRQMRLWEDATEGLGIAARRGAQVRSAIRKFYVAPRAVTARPLRIGAIYALREARAPFAPGLHASNSVDAALLIRRNAYRPLLVREMDQRALYFEAATRLVRDVGIHILARPLDFAALPDAVVTLKSHWRALELGVERAA</sequence>
<dbReference type="Gene3D" id="3.40.50.300">
    <property type="entry name" value="P-loop containing nucleotide triphosphate hydrolases"/>
    <property type="match status" value="1"/>
</dbReference>
<dbReference type="SUPFAM" id="SSF53795">
    <property type="entry name" value="PEP carboxykinase-like"/>
    <property type="match status" value="1"/>
</dbReference>
<dbReference type="GO" id="GO:0016301">
    <property type="term" value="F:kinase activity"/>
    <property type="evidence" value="ECO:0007669"/>
    <property type="project" value="UniProtKB-KW"/>
</dbReference>
<reference evidence="2" key="1">
    <citation type="journal article" date="2019" name="Int. J. Syst. Evol. Microbiol.">
        <title>The Global Catalogue of Microorganisms (GCM) 10K type strain sequencing project: providing services to taxonomists for standard genome sequencing and annotation.</title>
        <authorList>
            <consortium name="The Broad Institute Genomics Platform"/>
            <consortium name="The Broad Institute Genome Sequencing Center for Infectious Disease"/>
            <person name="Wu L."/>
            <person name="Ma J."/>
        </authorList>
    </citation>
    <scope>NUCLEOTIDE SEQUENCE [LARGE SCALE GENOMIC DNA]</scope>
    <source>
        <strain evidence="2">CCUG 62982</strain>
    </source>
</reference>
<name>A0ABW3HA55_9SPHN</name>
<keyword evidence="1" id="KW-0808">Transferase</keyword>
<keyword evidence="1" id="KW-0418">Kinase</keyword>
<protein>
    <submittedName>
        <fullName evidence="1">HPr kinase/phosphorylase</fullName>
    </submittedName>
</protein>
<dbReference type="RefSeq" id="WP_264946342.1">
    <property type="nucleotide sequence ID" value="NZ_JAPDRA010000012.1"/>
</dbReference>
<accession>A0ABW3HA55</accession>
<proteinExistence type="predicted"/>
<dbReference type="Proteomes" id="UP001596977">
    <property type="component" value="Unassembled WGS sequence"/>
</dbReference>
<evidence type="ECO:0000313" key="1">
    <source>
        <dbReference type="EMBL" id="MFD0948328.1"/>
    </source>
</evidence>